<proteinExistence type="predicted"/>
<name>A0A1C7P9P7_9BACT</name>
<reference evidence="2" key="1">
    <citation type="submission" date="2016-09" db="EMBL/GenBank/DDBJ databases">
        <authorList>
            <person name="Koehorst J."/>
        </authorList>
    </citation>
    <scope>NUCLEOTIDE SEQUENCE [LARGE SCALE GENOMIC DNA]</scope>
</reference>
<evidence type="ECO:0000313" key="2">
    <source>
        <dbReference type="Proteomes" id="UP000176204"/>
    </source>
</evidence>
<dbReference type="KEGG" id="agl:PYTT_2357"/>
<dbReference type="OrthoDB" id="9778918at2"/>
<protein>
    <submittedName>
        <fullName evidence="1">Cas csd1: crispr-associated protein cas8c/csd1 subtype i-c/dvulg</fullName>
    </submittedName>
</protein>
<accession>A0A1C7P9P7</accession>
<sequence length="606" mass="67715">MILQQLSALYDRLAADSERGADLPTLGFSKQNISYAVVLKPDGTLVAFDDIRVEVPKGKKTAMVSQKRMVLGGTKPSGSGLNPCFLWDNTGYLLGYKGSGEEKAEKRAQEAFAALRDKHLALETVVNHPQYSAVCRFLEAWDPARAPELFTNPDLLTGNGIFRIQGEEDYVHELPELRSWWLDGGEDLWKGADGKKAKDEGEKGMCLVTGRMAKIAVLHEPIIKGVANAQSMGAKLVSFNCNSFTSFAKEQSANAPVGEHAAFAYCNALNYLLGRQETRQLIGDSTTVFWADVPPAKMEMLESIVGRAISPPRDAMHAGNLSRVQEVLDKLAQGKLKKDDLDDAGAPFYILGLSPNVSRLSIRFWFESTFGELMESVQRHYDALRLQPQWTEKNSKNPDPKLIAPNSILRETAREPKDIPPLFSAALMRSIIGGAPYPDAIAQAILRRISIDHDVNYIRCSYLKAWLLRKKSTETQSIITPMINKDNKEPGYLIGRLFAAYEKTQLDANRDRKLNRTIRDSFYSSASATPRGVMARLQRLYSHHLNQLDPGAKINREKLIQSIVGDLTAIPAHMSLEQQAQFTLGYYQQMQDFYTPKNDQEKTEQE</sequence>
<dbReference type="STRING" id="1679444.PYTT_2357"/>
<dbReference type="NCBIfam" id="TIGR01863">
    <property type="entry name" value="cas_Csd1"/>
    <property type="match status" value="1"/>
</dbReference>
<dbReference type="Proteomes" id="UP000176204">
    <property type="component" value="Chromosome I"/>
</dbReference>
<dbReference type="AlphaFoldDB" id="A0A1C7P9P7"/>
<organism evidence="1 2">
    <name type="scientific">Akkermansia glycaniphila</name>
    <dbReference type="NCBI Taxonomy" id="1679444"/>
    <lineage>
        <taxon>Bacteria</taxon>
        <taxon>Pseudomonadati</taxon>
        <taxon>Verrucomicrobiota</taxon>
        <taxon>Verrucomicrobiia</taxon>
        <taxon>Verrucomicrobiales</taxon>
        <taxon>Akkermansiaceae</taxon>
        <taxon>Akkermansia</taxon>
    </lineage>
</organism>
<dbReference type="RefSeq" id="WP_067777642.1">
    <property type="nucleotide sequence ID" value="NZ_LIGX01000040.1"/>
</dbReference>
<evidence type="ECO:0000313" key="1">
    <source>
        <dbReference type="EMBL" id="SEH99082.1"/>
    </source>
</evidence>
<gene>
    <name evidence="1" type="ORF">PYTT_2357</name>
</gene>
<dbReference type="InterPro" id="IPR010144">
    <property type="entry name" value="CRISPR-assoc_prot_Csd1-typ"/>
</dbReference>
<dbReference type="EMBL" id="LT629973">
    <property type="protein sequence ID" value="SEH99082.1"/>
    <property type="molecule type" value="Genomic_DNA"/>
</dbReference>
<dbReference type="CDD" id="cd09757">
    <property type="entry name" value="Cas8c_I-C"/>
    <property type="match status" value="1"/>
</dbReference>
<dbReference type="Pfam" id="PF09709">
    <property type="entry name" value="Cas_Csd1"/>
    <property type="match status" value="1"/>
</dbReference>
<keyword evidence="2" id="KW-1185">Reference proteome</keyword>